<dbReference type="GO" id="GO:0004477">
    <property type="term" value="F:methenyltetrahydrofolate cyclohydrolase activity"/>
    <property type="evidence" value="ECO:0007669"/>
    <property type="project" value="UniProtKB-UniRule"/>
</dbReference>
<keyword evidence="7 10" id="KW-0560">Oxidoreductase</keyword>
<name>A0A5D0MI29_9BACT</name>
<dbReference type="GO" id="GO:0009086">
    <property type="term" value="P:methionine biosynthetic process"/>
    <property type="evidence" value="ECO:0007669"/>
    <property type="project" value="UniProtKB-KW"/>
</dbReference>
<comment type="catalytic activity">
    <reaction evidence="10">
        <text>(6R)-5,10-methylene-5,6,7,8-tetrahydrofolate + NADP(+) = (6R)-5,10-methenyltetrahydrofolate + NADPH</text>
        <dbReference type="Rhea" id="RHEA:22812"/>
        <dbReference type="ChEBI" id="CHEBI:15636"/>
        <dbReference type="ChEBI" id="CHEBI:57455"/>
        <dbReference type="ChEBI" id="CHEBI:57783"/>
        <dbReference type="ChEBI" id="CHEBI:58349"/>
        <dbReference type="EC" id="1.5.1.5"/>
    </reaction>
</comment>
<dbReference type="Pfam" id="PF00763">
    <property type="entry name" value="THF_DHG_CYH"/>
    <property type="match status" value="1"/>
</dbReference>
<dbReference type="GO" id="GO:0006164">
    <property type="term" value="P:purine nucleotide biosynthetic process"/>
    <property type="evidence" value="ECO:0007669"/>
    <property type="project" value="UniProtKB-KW"/>
</dbReference>
<keyword evidence="4 10" id="KW-0658">Purine biosynthesis</keyword>
<evidence type="ECO:0000256" key="10">
    <source>
        <dbReference type="HAMAP-Rule" id="MF_01576"/>
    </source>
</evidence>
<comment type="similarity">
    <text evidence="10">Belongs to the tetrahydrofolate dehydrogenase/cyclohydrolase family.</text>
</comment>
<evidence type="ECO:0000256" key="9">
    <source>
        <dbReference type="ARBA" id="ARBA00023268"/>
    </source>
</evidence>
<dbReference type="EMBL" id="VSIX01000009">
    <property type="protein sequence ID" value="TYB32052.1"/>
    <property type="molecule type" value="Genomic_DNA"/>
</dbReference>
<dbReference type="EC" id="1.5.1.5" evidence="10"/>
<organism evidence="13 14">
    <name type="scientific">Candidatus Mcinerneyibacterium aminivorans</name>
    <dbReference type="NCBI Taxonomy" id="2703815"/>
    <lineage>
        <taxon>Bacteria</taxon>
        <taxon>Candidatus Macinerneyibacteriota</taxon>
        <taxon>Candidatus Mcinerneyibacteria</taxon>
        <taxon>Candidatus Mcinerneyibacteriales</taxon>
        <taxon>Candidatus Mcinerneyibacteriaceae</taxon>
        <taxon>Candidatus Mcinerneyibacterium</taxon>
    </lineage>
</organism>
<evidence type="ECO:0000259" key="12">
    <source>
        <dbReference type="Pfam" id="PF02882"/>
    </source>
</evidence>
<dbReference type="FunFam" id="3.40.50.720:FF:000006">
    <property type="entry name" value="Bifunctional protein FolD"/>
    <property type="match status" value="1"/>
</dbReference>
<comment type="pathway">
    <text evidence="1 10">One-carbon metabolism; tetrahydrofolate interconversion.</text>
</comment>
<dbReference type="GO" id="GO:0035999">
    <property type="term" value="P:tetrahydrofolate interconversion"/>
    <property type="evidence" value="ECO:0007669"/>
    <property type="project" value="UniProtKB-UniRule"/>
</dbReference>
<dbReference type="PANTHER" id="PTHR48099">
    <property type="entry name" value="C-1-TETRAHYDROFOLATE SYNTHASE, CYTOPLASMIC-RELATED"/>
    <property type="match status" value="1"/>
</dbReference>
<dbReference type="SUPFAM" id="SSF51735">
    <property type="entry name" value="NAD(P)-binding Rossmann-fold domains"/>
    <property type="match status" value="1"/>
</dbReference>
<sequence length="277" mass="30928">MTKLLKGKPVADDLLNQVKKFAKNNQLKMAIIQIGDDSASSWYRRFKIKTAKKLNIETIDYQFGKDENEDKIIKTIRQLNTDSEVNGIFLEQPIIGDFNRNNIVESISGDKDIDGITEKNCGKLYLNREGLFPATAKSIIKILDFYNIKIKGKRIVIVGRSNIVGKPVAFLFMHRHGTITICHSRTKNLDKVVKEGEIVVAAVGKAKLIGEEFISENAVVIDAGYNLEGDNVYGDVDFENAKTKAKAITPVPNGVGKVTTAMIFNNLVQAYKYQNDK</sequence>
<evidence type="ECO:0000313" key="14">
    <source>
        <dbReference type="Proteomes" id="UP000324143"/>
    </source>
</evidence>
<dbReference type="Pfam" id="PF02882">
    <property type="entry name" value="THF_DHG_CYH_C"/>
    <property type="match status" value="1"/>
</dbReference>
<evidence type="ECO:0000256" key="2">
    <source>
        <dbReference type="ARBA" id="ARBA00011738"/>
    </source>
</evidence>
<dbReference type="GO" id="GO:0000105">
    <property type="term" value="P:L-histidine biosynthetic process"/>
    <property type="evidence" value="ECO:0007669"/>
    <property type="project" value="UniProtKB-KW"/>
</dbReference>
<keyword evidence="10" id="KW-0368">Histidine biosynthesis</keyword>
<comment type="caution">
    <text evidence="10">Lacks conserved residue(s) required for the propagation of feature annotation.</text>
</comment>
<dbReference type="GO" id="GO:0005829">
    <property type="term" value="C:cytosol"/>
    <property type="evidence" value="ECO:0007669"/>
    <property type="project" value="TreeGrafter"/>
</dbReference>
<dbReference type="HAMAP" id="MF_01576">
    <property type="entry name" value="THF_DHG_CYH"/>
    <property type="match status" value="1"/>
</dbReference>
<dbReference type="Gene3D" id="3.40.50.720">
    <property type="entry name" value="NAD(P)-binding Rossmann-like Domain"/>
    <property type="match status" value="1"/>
</dbReference>
<dbReference type="Proteomes" id="UP000324143">
    <property type="component" value="Unassembled WGS sequence"/>
</dbReference>
<keyword evidence="9 10" id="KW-0511">Multifunctional enzyme</keyword>
<keyword evidence="6 10" id="KW-0521">NADP</keyword>
<evidence type="ECO:0000256" key="8">
    <source>
        <dbReference type="ARBA" id="ARBA00023167"/>
    </source>
</evidence>
<accession>A0A5D0MI29</accession>
<comment type="catalytic activity">
    <reaction evidence="10">
        <text>(6R)-5,10-methenyltetrahydrofolate + H2O = (6R)-10-formyltetrahydrofolate + H(+)</text>
        <dbReference type="Rhea" id="RHEA:23700"/>
        <dbReference type="ChEBI" id="CHEBI:15377"/>
        <dbReference type="ChEBI" id="CHEBI:15378"/>
        <dbReference type="ChEBI" id="CHEBI:57455"/>
        <dbReference type="ChEBI" id="CHEBI:195366"/>
        <dbReference type="EC" id="3.5.4.9"/>
    </reaction>
</comment>
<dbReference type="InterPro" id="IPR020631">
    <property type="entry name" value="THF_DH/CycHdrlase_NAD-bd_dom"/>
</dbReference>
<dbReference type="GO" id="GO:0004488">
    <property type="term" value="F:methylenetetrahydrofolate dehydrogenase (NADP+) activity"/>
    <property type="evidence" value="ECO:0007669"/>
    <property type="project" value="UniProtKB-UniRule"/>
</dbReference>
<evidence type="ECO:0000259" key="11">
    <source>
        <dbReference type="Pfam" id="PF00763"/>
    </source>
</evidence>
<evidence type="ECO:0000256" key="5">
    <source>
        <dbReference type="ARBA" id="ARBA00022801"/>
    </source>
</evidence>
<dbReference type="SUPFAM" id="SSF53223">
    <property type="entry name" value="Aminoacid dehydrogenase-like, N-terminal domain"/>
    <property type="match status" value="1"/>
</dbReference>
<dbReference type="InterPro" id="IPR020630">
    <property type="entry name" value="THF_DH/CycHdrlase_cat_dom"/>
</dbReference>
<evidence type="ECO:0000256" key="4">
    <source>
        <dbReference type="ARBA" id="ARBA00022755"/>
    </source>
</evidence>
<evidence type="ECO:0000256" key="3">
    <source>
        <dbReference type="ARBA" id="ARBA00022563"/>
    </source>
</evidence>
<dbReference type="AlphaFoldDB" id="A0A5D0MI29"/>
<dbReference type="PANTHER" id="PTHR48099:SF5">
    <property type="entry name" value="C-1-TETRAHYDROFOLATE SYNTHASE, CYTOPLASMIC"/>
    <property type="match status" value="1"/>
</dbReference>
<keyword evidence="8 10" id="KW-0486">Methionine biosynthesis</keyword>
<proteinExistence type="inferred from homology"/>
<keyword evidence="14" id="KW-1185">Reference proteome</keyword>
<evidence type="ECO:0000256" key="6">
    <source>
        <dbReference type="ARBA" id="ARBA00022857"/>
    </source>
</evidence>
<comment type="subunit">
    <text evidence="2 10">Homodimer.</text>
</comment>
<feature type="domain" description="Tetrahydrofolate dehydrogenase/cyclohydrolase NAD(P)-binding" evidence="12">
    <location>
        <begin position="133"/>
        <end position="274"/>
    </location>
</feature>
<keyword evidence="3 10" id="KW-0554">One-carbon metabolism</keyword>
<evidence type="ECO:0000313" key="13">
    <source>
        <dbReference type="EMBL" id="TYB32052.1"/>
    </source>
</evidence>
<evidence type="ECO:0000256" key="7">
    <source>
        <dbReference type="ARBA" id="ARBA00023002"/>
    </source>
</evidence>
<dbReference type="InterPro" id="IPR046346">
    <property type="entry name" value="Aminoacid_DH-like_N_sf"/>
</dbReference>
<protein>
    <recommendedName>
        <fullName evidence="10">Bifunctional protein FolD</fullName>
    </recommendedName>
    <domain>
        <recommendedName>
            <fullName evidence="10">Methylenetetrahydrofolate dehydrogenase</fullName>
            <ecNumber evidence="10">1.5.1.5</ecNumber>
        </recommendedName>
    </domain>
    <domain>
        <recommendedName>
            <fullName evidence="10">Methenyltetrahydrofolate cyclohydrolase</fullName>
            <ecNumber evidence="10">3.5.4.9</ecNumber>
        </recommendedName>
    </domain>
</protein>
<dbReference type="InterPro" id="IPR036291">
    <property type="entry name" value="NAD(P)-bd_dom_sf"/>
</dbReference>
<keyword evidence="10" id="KW-0028">Amino-acid biosynthesis</keyword>
<dbReference type="UniPathway" id="UPA00193"/>
<evidence type="ECO:0000256" key="1">
    <source>
        <dbReference type="ARBA" id="ARBA00004777"/>
    </source>
</evidence>
<dbReference type="Gene3D" id="3.40.50.10860">
    <property type="entry name" value="Leucine Dehydrogenase, chain A, domain 1"/>
    <property type="match status" value="1"/>
</dbReference>
<comment type="function">
    <text evidence="10">Catalyzes the oxidation of 5,10-methylenetetrahydrofolate to 5,10-methenyltetrahydrofolate and then the hydrolysis of 5,10-methenyltetrahydrofolate to 10-formyltetrahydrofolate.</text>
</comment>
<reference evidence="13" key="1">
    <citation type="submission" date="2019-08" db="EMBL/GenBank/DDBJ databases">
        <title>Genomic characterization of a novel candidate phylum (ARYD3) from a high temperature, high salinity tertiary oil reservoir in north central Oklahoma, USA.</title>
        <authorList>
            <person name="Youssef N.H."/>
            <person name="Yadav A."/>
            <person name="Elshahed M.S."/>
        </authorList>
    </citation>
    <scope>NUCLEOTIDE SEQUENCE [LARGE SCALE GENOMIC DNA]</scope>
    <source>
        <strain evidence="13">ARYD3</strain>
    </source>
</reference>
<gene>
    <name evidence="10" type="primary">folD</name>
    <name evidence="13" type="ORF">FXF47_00980</name>
</gene>
<feature type="domain" description="Tetrahydrofolate dehydrogenase/cyclohydrolase catalytic" evidence="11">
    <location>
        <begin position="5"/>
        <end position="114"/>
    </location>
</feature>
<keyword evidence="5 10" id="KW-0378">Hydrolase</keyword>
<comment type="caution">
    <text evidence="13">The sequence shown here is derived from an EMBL/GenBank/DDBJ whole genome shotgun (WGS) entry which is preliminary data.</text>
</comment>
<dbReference type="EC" id="3.5.4.9" evidence="10"/>
<feature type="binding site" evidence="10">
    <location>
        <begin position="159"/>
        <end position="161"/>
    </location>
    <ligand>
        <name>NADP(+)</name>
        <dbReference type="ChEBI" id="CHEBI:58349"/>
    </ligand>
</feature>
<dbReference type="CDD" id="cd01080">
    <property type="entry name" value="NAD_bind_m-THF_DH_Cyclohyd"/>
    <property type="match status" value="1"/>
</dbReference>
<dbReference type="InterPro" id="IPR000672">
    <property type="entry name" value="THF_DH/CycHdrlase"/>
</dbReference>
<dbReference type="PRINTS" id="PR00085">
    <property type="entry name" value="THFDHDRGNASE"/>
</dbReference>